<gene>
    <name evidence="1" type="ORF">RGI145_09475</name>
</gene>
<organism evidence="1 2">
    <name type="scientific">Roseomonas gilardii</name>
    <dbReference type="NCBI Taxonomy" id="257708"/>
    <lineage>
        <taxon>Bacteria</taxon>
        <taxon>Pseudomonadati</taxon>
        <taxon>Pseudomonadota</taxon>
        <taxon>Alphaproteobacteria</taxon>
        <taxon>Acetobacterales</taxon>
        <taxon>Roseomonadaceae</taxon>
        <taxon>Roseomonas</taxon>
    </lineage>
</organism>
<sequence>MFFLTARSARPSQPQGRGENRIFRIRGQQQLAGSAGDKVSVAEFVHIQASTPSSPDELARSLADRVRQVITGLAVRVGLEPVSEEKDATPLTEATVERARAALPRLMNGTRESFVSVISKQGKVDEAVAMVDWRVLEVIMELAEEALKAKPRAGDLMPVEFSASEAAQLSAGDFNRPLPKRQKAADRERAIAELLGEPG</sequence>
<protein>
    <submittedName>
        <fullName evidence="1">Uncharacterized protein</fullName>
    </submittedName>
</protein>
<dbReference type="AlphaFoldDB" id="A0A1L7AF63"/>
<evidence type="ECO:0000313" key="2">
    <source>
        <dbReference type="Proteomes" id="UP000185494"/>
    </source>
</evidence>
<reference evidence="1 2" key="1">
    <citation type="submission" date="2016-05" db="EMBL/GenBank/DDBJ databases">
        <title>Complete Genome and Methylome Analysis of Psychrotrophic Bacterial Isolates from Antarctic Lake Untersee.</title>
        <authorList>
            <person name="Fomenkov A."/>
            <person name="Akimov V.N."/>
            <person name="Vasilyeva L.V."/>
            <person name="Andersen D."/>
            <person name="Vincze T."/>
            <person name="Roberts R.J."/>
        </authorList>
    </citation>
    <scope>NUCLEOTIDE SEQUENCE [LARGE SCALE GENOMIC DNA]</scope>
    <source>
        <strain evidence="1 2">U14-5</strain>
    </source>
</reference>
<dbReference type="RefSeq" id="WP_075798176.1">
    <property type="nucleotide sequence ID" value="NZ_CP015583.1"/>
</dbReference>
<proteinExistence type="predicted"/>
<dbReference type="KEGG" id="rgi:RGI145_09475"/>
<dbReference type="Proteomes" id="UP000185494">
    <property type="component" value="Chromosome 1"/>
</dbReference>
<name>A0A1L7AF63_9PROT</name>
<evidence type="ECO:0000313" key="1">
    <source>
        <dbReference type="EMBL" id="APT57299.1"/>
    </source>
</evidence>
<dbReference type="EMBL" id="CP015583">
    <property type="protein sequence ID" value="APT57299.1"/>
    <property type="molecule type" value="Genomic_DNA"/>
</dbReference>
<accession>A0A1L7AF63</accession>